<keyword evidence="2" id="KW-0843">Virulence</keyword>
<evidence type="ECO:0000256" key="2">
    <source>
        <dbReference type="ARBA" id="ARBA00023026"/>
    </source>
</evidence>
<gene>
    <name evidence="3" type="ORF">GCM10009825_21010</name>
</gene>
<organism evidence="3 4">
    <name type="scientific">Arthrobacter humicola</name>
    <dbReference type="NCBI Taxonomy" id="409291"/>
    <lineage>
        <taxon>Bacteria</taxon>
        <taxon>Bacillati</taxon>
        <taxon>Actinomycetota</taxon>
        <taxon>Actinomycetes</taxon>
        <taxon>Micrococcales</taxon>
        <taxon>Micrococcaceae</taxon>
        <taxon>Arthrobacter</taxon>
    </lineage>
</organism>
<reference evidence="4" key="1">
    <citation type="journal article" date="2019" name="Int. J. Syst. Evol. Microbiol.">
        <title>The Global Catalogue of Microorganisms (GCM) 10K type strain sequencing project: providing services to taxonomists for standard genome sequencing and annotation.</title>
        <authorList>
            <consortium name="The Broad Institute Genomics Platform"/>
            <consortium name="The Broad Institute Genome Sequencing Center for Infectious Disease"/>
            <person name="Wu L."/>
            <person name="Ma J."/>
        </authorList>
    </citation>
    <scope>NUCLEOTIDE SEQUENCE [LARGE SCALE GENOMIC DNA]</scope>
    <source>
        <strain evidence="4">JCM 15921</strain>
    </source>
</reference>
<keyword evidence="4" id="KW-1185">Reference proteome</keyword>
<dbReference type="PANTHER" id="PTHR31956">
    <property type="entry name" value="NON-SPECIFIC PHOSPHOLIPASE C4-RELATED"/>
    <property type="match status" value="1"/>
</dbReference>
<dbReference type="InterPro" id="IPR007312">
    <property type="entry name" value="Phosphoesterase"/>
</dbReference>
<evidence type="ECO:0008006" key="5">
    <source>
        <dbReference type="Google" id="ProtNLM"/>
    </source>
</evidence>
<sequence length="389" mass="40273">MNRRRAFLCIAVVLLVILGAGVSQPDGPAGRLSPVRHVFVIVLENASYAQSFGPNSRLPYLAQTLRGQGVLLDQYYGTAHYSLGNYLAMLGGVAPSPDIQMDCTAYTDMVHPSAERFGQVKSDAGCIFPASVPTLAGQLAARNLTWKGYMEDMGNVPGREEAVCGKPSLGPGSTDLTQEATAGDAYTARHNPFLYFASVAGTAACAANVGSLARLPQDLTAVSTTPNLSFISPSLCNDGHNQNCDGQPAGPAAEDAWLRTWVSLISASPAFQESGAIIIVNDEADGDTSACCNEPSGPNVAAPGLPPSAAKDGTFAAGPGNGKGGGRIGALVLSPFVRPGTTSSTPYNHYSLLKSIEDLFALPYLGYAGTPGLAGFGADVWTDGRDAGR</sequence>
<evidence type="ECO:0000313" key="3">
    <source>
        <dbReference type="EMBL" id="GAA2136157.1"/>
    </source>
</evidence>
<proteinExistence type="predicted"/>
<dbReference type="Pfam" id="PF04185">
    <property type="entry name" value="Phosphoesterase"/>
    <property type="match status" value="1"/>
</dbReference>
<dbReference type="InterPro" id="IPR017850">
    <property type="entry name" value="Alkaline_phosphatase_core_sf"/>
</dbReference>
<dbReference type="RefSeq" id="WP_344365154.1">
    <property type="nucleotide sequence ID" value="NZ_BAAAQB010000029.1"/>
</dbReference>
<protein>
    <recommendedName>
        <fullName evidence="5">Phosphoesterase</fullName>
    </recommendedName>
</protein>
<comment type="caution">
    <text evidence="3">The sequence shown here is derived from an EMBL/GenBank/DDBJ whole genome shotgun (WGS) entry which is preliminary data.</text>
</comment>
<dbReference type="EMBL" id="BAAAQB010000029">
    <property type="protein sequence ID" value="GAA2136157.1"/>
    <property type="molecule type" value="Genomic_DNA"/>
</dbReference>
<keyword evidence="1" id="KW-0378">Hydrolase</keyword>
<dbReference type="Gene3D" id="3.40.720.10">
    <property type="entry name" value="Alkaline Phosphatase, subunit A"/>
    <property type="match status" value="1"/>
</dbReference>
<evidence type="ECO:0000256" key="1">
    <source>
        <dbReference type="ARBA" id="ARBA00022801"/>
    </source>
</evidence>
<accession>A0ABP5KV06</accession>
<evidence type="ECO:0000313" key="4">
    <source>
        <dbReference type="Proteomes" id="UP001500102"/>
    </source>
</evidence>
<dbReference type="PANTHER" id="PTHR31956:SF8">
    <property type="entry name" value="ACID PHOSPHATASE PHOA (AFU_ORTHOLOGUE AFUA_1G03570)"/>
    <property type="match status" value="1"/>
</dbReference>
<name>A0ABP5KV06_9MICC</name>
<dbReference type="Proteomes" id="UP001500102">
    <property type="component" value="Unassembled WGS sequence"/>
</dbReference>